<keyword evidence="4" id="KW-1185">Reference proteome</keyword>
<name>A0AAN7V1T8_9PEZI</name>
<sequence>MTKDMQKLESFMRQKTYQTWLKDQSKCFSLLVHGMSTPTSLVSALSYLCAQIAEEHANDNKIIIISYFCGLRVLDGDASAVDMLCQLIGQLLSQKAIARLYARDPVERNLRKKIKARDLKTLLGVFSSIIKRLRQCALEIFCLIDSITKIERVELRKDTEIVLKHLSELVREQKRRKGMIDDRMVFKLLVTDEARSLVAYRFFDTRETINLVVGSYLG</sequence>
<dbReference type="AlphaFoldDB" id="A0AAN7V1T8"/>
<organism evidence="3 4">
    <name type="scientific">Xylaria bambusicola</name>
    <dbReference type="NCBI Taxonomy" id="326684"/>
    <lineage>
        <taxon>Eukaryota</taxon>
        <taxon>Fungi</taxon>
        <taxon>Dikarya</taxon>
        <taxon>Ascomycota</taxon>
        <taxon>Pezizomycotina</taxon>
        <taxon>Sordariomycetes</taxon>
        <taxon>Xylariomycetidae</taxon>
        <taxon>Xylariales</taxon>
        <taxon>Xylariaceae</taxon>
        <taxon>Xylaria</taxon>
    </lineage>
</organism>
<dbReference type="Proteomes" id="UP001305414">
    <property type="component" value="Unassembled WGS sequence"/>
</dbReference>
<comment type="caution">
    <text evidence="3">The sequence shown here is derived from an EMBL/GenBank/DDBJ whole genome shotgun (WGS) entry which is preliminary data.</text>
</comment>
<reference evidence="3 4" key="1">
    <citation type="submission" date="2023-10" db="EMBL/GenBank/DDBJ databases">
        <title>Draft genome sequence of Xylaria bambusicola isolate GMP-LS, the root and basal stem rot pathogen of sugarcane in Indonesia.</title>
        <authorList>
            <person name="Selvaraj P."/>
            <person name="Muralishankar V."/>
            <person name="Muruganantham S."/>
            <person name="Sp S."/>
            <person name="Haryani S."/>
            <person name="Lau K.J.X."/>
            <person name="Naqvi N.I."/>
        </authorList>
    </citation>
    <scope>NUCLEOTIDE SEQUENCE [LARGE SCALE GENOMIC DNA]</scope>
    <source>
        <strain evidence="3">GMP-LS</strain>
    </source>
</reference>
<keyword evidence="1" id="KW-0677">Repeat</keyword>
<protein>
    <recommendedName>
        <fullName evidence="2">Nephrocystin 3-like N-terminal domain-containing protein</fullName>
    </recommendedName>
</protein>
<evidence type="ECO:0000256" key="1">
    <source>
        <dbReference type="ARBA" id="ARBA00022737"/>
    </source>
</evidence>
<dbReference type="PANTHER" id="PTHR40619">
    <property type="entry name" value="FUNGAL STAND N-TERMINAL GOODBYE DOMAIN-CONTAINING PROTEIN"/>
    <property type="match status" value="1"/>
</dbReference>
<dbReference type="PANTHER" id="PTHR40619:SF3">
    <property type="entry name" value="FUNGAL STAND N-TERMINAL GOODBYE DOMAIN-CONTAINING PROTEIN"/>
    <property type="match status" value="1"/>
</dbReference>
<gene>
    <name evidence="3" type="ORF">RRF57_012508</name>
</gene>
<dbReference type="Pfam" id="PF24883">
    <property type="entry name" value="NPHP3_N"/>
    <property type="match status" value="1"/>
</dbReference>
<dbReference type="InterPro" id="IPR056884">
    <property type="entry name" value="NPHP3-like_N"/>
</dbReference>
<evidence type="ECO:0000313" key="3">
    <source>
        <dbReference type="EMBL" id="KAK5636796.1"/>
    </source>
</evidence>
<feature type="domain" description="Nephrocystin 3-like N-terminal" evidence="2">
    <location>
        <begin position="9"/>
        <end position="174"/>
    </location>
</feature>
<dbReference type="EMBL" id="JAWHQM010000078">
    <property type="protein sequence ID" value="KAK5636796.1"/>
    <property type="molecule type" value="Genomic_DNA"/>
</dbReference>
<evidence type="ECO:0000259" key="2">
    <source>
        <dbReference type="Pfam" id="PF24883"/>
    </source>
</evidence>
<evidence type="ECO:0000313" key="4">
    <source>
        <dbReference type="Proteomes" id="UP001305414"/>
    </source>
</evidence>
<accession>A0AAN7V1T8</accession>
<proteinExistence type="predicted"/>